<name>A0L6W6_MAGMM</name>
<sequence length="227" mass="23929">MAKNTELALRMGVAAKQITGLEPKALVAILQELVELPFTPLKFSQLRLADLSQALGDSADPAQVQAAHKILVEGLDPQIVETLSAQDAKIPREPNAVRVACASSTPGQTDGHFGGCKAFEIYDVSPGAVTLVESRSTLHLIAEKITDDPAYKSDPRVALINDCDLVFVVSIGGPAAAKVVRAGMHPMKFAEGGSSEALLADLQQTLTNNPPPWLAKVMAGSVTQQQA</sequence>
<dbReference type="KEGG" id="mgm:Mmc1_1198"/>
<dbReference type="InterPro" id="IPR051840">
    <property type="entry name" value="NifX/NifY_domain"/>
</dbReference>
<dbReference type="InterPro" id="IPR036105">
    <property type="entry name" value="DiNase_FeMo-co_biosyn_sf"/>
</dbReference>
<reference evidence="5 6" key="2">
    <citation type="journal article" date="2012" name="Int. J. Syst. Evol. Microbiol.">
        <title>Magnetococcus marinus gen. nov., sp. nov., a marine, magnetotactic bacterium that represents a novel lineage (Magnetococcaceae fam. nov.; Magnetococcales ord. nov.) at the base of the Alphaproteobacteria.</title>
        <authorList>
            <person name="Bazylinski D.A."/>
            <person name="Williams T.J."/>
            <person name="Lefevre C.T."/>
            <person name="Berg R.J."/>
            <person name="Zhang C.L."/>
            <person name="Bowser S.S."/>
            <person name="Dean A.J."/>
            <person name="Beveridge T.J."/>
        </authorList>
    </citation>
    <scope>NUCLEOTIDE SEQUENCE [LARGE SCALE GENOMIC DNA]</scope>
    <source>
        <strain evidence="6">ATCC BAA-1437 / JCM 17883 / MC-1</strain>
    </source>
</reference>
<keyword evidence="6" id="KW-1185">Reference proteome</keyword>
<dbReference type="InterPro" id="IPR038127">
    <property type="entry name" value="NafY_N_sf"/>
</dbReference>
<dbReference type="PANTHER" id="PTHR33937">
    <property type="entry name" value="IRON-MOLYBDENUM PROTEIN-RELATED-RELATED"/>
    <property type="match status" value="1"/>
</dbReference>
<evidence type="ECO:0000259" key="3">
    <source>
        <dbReference type="Pfam" id="PF02579"/>
    </source>
</evidence>
<reference evidence="6" key="1">
    <citation type="journal article" date="2009" name="Appl. Environ. Microbiol.">
        <title>Complete genome sequence of the chemolithoautotrophic marine magnetotactic coccus strain MC-1.</title>
        <authorList>
            <person name="Schubbe S."/>
            <person name="Williams T.J."/>
            <person name="Xie G."/>
            <person name="Kiss H.E."/>
            <person name="Brettin T.S."/>
            <person name="Martinez D."/>
            <person name="Ross C.A."/>
            <person name="Schuler D."/>
            <person name="Cox B.L."/>
            <person name="Nealson K.H."/>
            <person name="Bazylinski D.A."/>
        </authorList>
    </citation>
    <scope>NUCLEOTIDE SEQUENCE [LARGE SCALE GENOMIC DNA]</scope>
    <source>
        <strain evidence="6">ATCC BAA-1437 / JCM 17883 / MC-1</strain>
    </source>
</reference>
<dbReference type="Proteomes" id="UP000002586">
    <property type="component" value="Chromosome"/>
</dbReference>
<dbReference type="Gene3D" id="3.30.420.130">
    <property type="entry name" value="Dinitrogenase iron-molybdenum cofactor biosynthesis domain"/>
    <property type="match status" value="1"/>
</dbReference>
<dbReference type="Gene3D" id="1.10.150.590">
    <property type="entry name" value="Dinitrogenase iron-molybdenum cofactor, N-terminal"/>
    <property type="match status" value="1"/>
</dbReference>
<dbReference type="AlphaFoldDB" id="A0L6W6"/>
<dbReference type="InterPro" id="IPR034169">
    <property type="entry name" value="NifX-like"/>
</dbReference>
<evidence type="ECO:0000259" key="4">
    <source>
        <dbReference type="Pfam" id="PF16844"/>
    </source>
</evidence>
<feature type="domain" description="Dinitrogenase iron-molybdenum cofactor N-terminal" evidence="4">
    <location>
        <begin position="5"/>
        <end position="64"/>
    </location>
</feature>
<dbReference type="PANTHER" id="PTHR33937:SF1">
    <property type="entry name" value="IRON-MOLIBDENUM COFACTOR PROCESSING PROTEIN"/>
    <property type="match status" value="1"/>
</dbReference>
<feature type="domain" description="Dinitrogenase iron-molybdenum cofactor biosynthesis" evidence="3">
    <location>
        <begin position="108"/>
        <end position="203"/>
    </location>
</feature>
<evidence type="ECO:0000256" key="1">
    <source>
        <dbReference type="ARBA" id="ARBA00010285"/>
    </source>
</evidence>
<dbReference type="EMBL" id="CP000471">
    <property type="protein sequence ID" value="ABK43709.1"/>
    <property type="molecule type" value="Genomic_DNA"/>
</dbReference>
<dbReference type="OrthoDB" id="9797941at2"/>
<dbReference type="STRING" id="156889.Mmc1_1198"/>
<dbReference type="SUPFAM" id="SSF53146">
    <property type="entry name" value="Nitrogenase accessory factor-like"/>
    <property type="match status" value="1"/>
</dbReference>
<dbReference type="eggNOG" id="COG1433">
    <property type="taxonomic scope" value="Bacteria"/>
</dbReference>
<dbReference type="Pfam" id="PF02579">
    <property type="entry name" value="Nitro_FeMo-Co"/>
    <property type="match status" value="1"/>
</dbReference>
<dbReference type="CDD" id="cd00853">
    <property type="entry name" value="NifX"/>
    <property type="match status" value="1"/>
</dbReference>
<accession>A0L6W6</accession>
<evidence type="ECO:0000256" key="2">
    <source>
        <dbReference type="ARBA" id="ARBA00023231"/>
    </source>
</evidence>
<proteinExistence type="inferred from homology"/>
<keyword evidence="2" id="KW-0535">Nitrogen fixation</keyword>
<comment type="similarity">
    <text evidence="1">Belongs to the NifX/NifY family.</text>
</comment>
<dbReference type="InterPro" id="IPR003731">
    <property type="entry name" value="Di-Nase_FeMo-co_biosynth"/>
</dbReference>
<evidence type="ECO:0000313" key="5">
    <source>
        <dbReference type="EMBL" id="ABK43709.1"/>
    </source>
</evidence>
<evidence type="ECO:0000313" key="6">
    <source>
        <dbReference type="Proteomes" id="UP000002586"/>
    </source>
</evidence>
<dbReference type="Pfam" id="PF16844">
    <property type="entry name" value="DIMCO_N"/>
    <property type="match status" value="1"/>
</dbReference>
<protein>
    <submittedName>
        <fullName evidence="5">Dinitrogenase iron-molybdenum cofactor biosynthesis</fullName>
    </submittedName>
</protein>
<dbReference type="HOGENOM" id="CLU_1128640_0_0_5"/>
<gene>
    <name evidence="5" type="ordered locus">Mmc1_1198</name>
</gene>
<dbReference type="InterPro" id="IPR031763">
    <property type="entry name" value="NafY_N"/>
</dbReference>
<dbReference type="RefSeq" id="WP_011712864.1">
    <property type="nucleotide sequence ID" value="NC_008576.1"/>
</dbReference>
<organism evidence="5 6">
    <name type="scientific">Magnetococcus marinus (strain ATCC BAA-1437 / JCM 17883 / MC-1)</name>
    <dbReference type="NCBI Taxonomy" id="156889"/>
    <lineage>
        <taxon>Bacteria</taxon>
        <taxon>Pseudomonadati</taxon>
        <taxon>Pseudomonadota</taxon>
        <taxon>Magnetococcia</taxon>
        <taxon>Magnetococcales</taxon>
        <taxon>Magnetococcaceae</taxon>
        <taxon>Magnetococcus</taxon>
    </lineage>
</organism>